<dbReference type="Proteomes" id="UP000256977">
    <property type="component" value="Unassembled WGS sequence"/>
</dbReference>
<dbReference type="GO" id="GO:0004553">
    <property type="term" value="F:hydrolase activity, hydrolyzing O-glycosyl compounds"/>
    <property type="evidence" value="ECO:0007669"/>
    <property type="project" value="TreeGrafter"/>
</dbReference>
<evidence type="ECO:0000259" key="7">
    <source>
        <dbReference type="Pfam" id="PF03633"/>
    </source>
</evidence>
<dbReference type="InterPro" id="IPR005196">
    <property type="entry name" value="Glyco_hydro_65_N"/>
</dbReference>
<dbReference type="InterPro" id="IPR011013">
    <property type="entry name" value="Gal_mutarotase_sf_dom"/>
</dbReference>
<dbReference type="Pfam" id="PF03633">
    <property type="entry name" value="Glyco_hydro_65C"/>
    <property type="match status" value="1"/>
</dbReference>
<dbReference type="InterPro" id="IPR012341">
    <property type="entry name" value="6hp_glycosidase-like_sf"/>
</dbReference>
<dbReference type="PANTHER" id="PTHR11051">
    <property type="entry name" value="GLYCOSYL HYDROLASE-RELATED"/>
    <property type="match status" value="1"/>
</dbReference>
<feature type="binding site" evidence="5">
    <location>
        <begin position="585"/>
        <end position="586"/>
    </location>
    <ligand>
        <name>substrate</name>
    </ligand>
</feature>
<dbReference type="AlphaFoldDB" id="A0A3D9HZF0"/>
<dbReference type="Pfam" id="PF03632">
    <property type="entry name" value="Glyco_hydro_65m"/>
    <property type="match status" value="1"/>
</dbReference>
<evidence type="ECO:0000313" key="10">
    <source>
        <dbReference type="Proteomes" id="UP000256977"/>
    </source>
</evidence>
<protein>
    <submittedName>
        <fullName evidence="9">Kojibiose phosphorylase</fullName>
    </submittedName>
</protein>
<dbReference type="Gene3D" id="2.70.98.40">
    <property type="entry name" value="Glycoside hydrolase, family 65, N-terminal domain"/>
    <property type="match status" value="1"/>
</dbReference>
<evidence type="ECO:0000259" key="8">
    <source>
        <dbReference type="Pfam" id="PF03636"/>
    </source>
</evidence>
<dbReference type="Gene3D" id="2.60.420.10">
    <property type="entry name" value="Maltose phosphorylase, domain 3"/>
    <property type="match status" value="1"/>
</dbReference>
<feature type="domain" description="Glycoside hydrolase family 65 central catalytic" evidence="6">
    <location>
        <begin position="314"/>
        <end position="671"/>
    </location>
</feature>
<evidence type="ECO:0000256" key="4">
    <source>
        <dbReference type="PIRSR" id="PIRSR036289-50"/>
    </source>
</evidence>
<keyword evidence="2" id="KW-0328">Glycosyltransferase</keyword>
<evidence type="ECO:0000256" key="3">
    <source>
        <dbReference type="ARBA" id="ARBA00022679"/>
    </source>
</evidence>
<dbReference type="GO" id="GO:0016757">
    <property type="term" value="F:glycosyltransferase activity"/>
    <property type="evidence" value="ECO:0007669"/>
    <property type="project" value="UniProtKB-KW"/>
</dbReference>
<evidence type="ECO:0000313" key="9">
    <source>
        <dbReference type="EMBL" id="RED54864.1"/>
    </source>
</evidence>
<dbReference type="InterPro" id="IPR005194">
    <property type="entry name" value="Glyco_hydro_65_C"/>
</dbReference>
<organism evidence="9 10">
    <name type="scientific">Cohnella phaseoli</name>
    <dbReference type="NCBI Taxonomy" id="456490"/>
    <lineage>
        <taxon>Bacteria</taxon>
        <taxon>Bacillati</taxon>
        <taxon>Bacillota</taxon>
        <taxon>Bacilli</taxon>
        <taxon>Bacillales</taxon>
        <taxon>Paenibacillaceae</taxon>
        <taxon>Cohnella</taxon>
    </lineage>
</organism>
<comment type="similarity">
    <text evidence="1">Belongs to the glycosyl hydrolase 65 family.</text>
</comment>
<feature type="domain" description="Glycoside hydrolase family 65 C-terminal" evidence="7">
    <location>
        <begin position="686"/>
        <end position="725"/>
    </location>
</feature>
<dbReference type="EMBL" id="QRDZ01000046">
    <property type="protein sequence ID" value="RED54864.1"/>
    <property type="molecule type" value="Genomic_DNA"/>
</dbReference>
<evidence type="ECO:0000256" key="1">
    <source>
        <dbReference type="ARBA" id="ARBA00006768"/>
    </source>
</evidence>
<dbReference type="Pfam" id="PF03636">
    <property type="entry name" value="Glyco_hydro_65N"/>
    <property type="match status" value="1"/>
</dbReference>
<dbReference type="RefSeq" id="WP_181918143.1">
    <property type="nucleotide sequence ID" value="NZ_QRDZ01000046.1"/>
</dbReference>
<dbReference type="InterPro" id="IPR037018">
    <property type="entry name" value="GH65_N"/>
</dbReference>
<reference evidence="9 10" key="1">
    <citation type="submission" date="2018-07" db="EMBL/GenBank/DDBJ databases">
        <title>Genomic Encyclopedia of Type Strains, Phase III (KMG-III): the genomes of soil and plant-associated and newly described type strains.</title>
        <authorList>
            <person name="Whitman W."/>
        </authorList>
    </citation>
    <scope>NUCLEOTIDE SEQUENCE [LARGE SCALE GENOMIC DNA]</scope>
    <source>
        <strain evidence="9 10">CECT 7287</strain>
    </source>
</reference>
<keyword evidence="3" id="KW-0808">Transferase</keyword>
<comment type="caution">
    <text evidence="9">The sequence shown here is derived from an EMBL/GenBank/DDBJ whole genome shotgun (WGS) entry which is preliminary data.</text>
</comment>
<feature type="active site" description="Proton donor" evidence="4">
    <location>
        <position position="475"/>
    </location>
</feature>
<dbReference type="InterPro" id="IPR005195">
    <property type="entry name" value="Glyco_hydro_65_M"/>
</dbReference>
<gene>
    <name evidence="9" type="ORF">DFP98_1468</name>
</gene>
<dbReference type="SUPFAM" id="SSF48208">
    <property type="entry name" value="Six-hairpin glycosidases"/>
    <property type="match status" value="1"/>
</dbReference>
<dbReference type="InterPro" id="IPR008928">
    <property type="entry name" value="6-hairpin_glycosidase_sf"/>
</dbReference>
<feature type="domain" description="Glycoside hydrolase family 65 N-terminal" evidence="8">
    <location>
        <begin position="7"/>
        <end position="258"/>
    </location>
</feature>
<dbReference type="GO" id="GO:0005975">
    <property type="term" value="P:carbohydrate metabolic process"/>
    <property type="evidence" value="ECO:0007669"/>
    <property type="project" value="InterPro"/>
</dbReference>
<sequence>MERLLTNNKYSGEDNKHYEGAYTQGNGYLNLRATFEEDLSGATQNDLYWRLPANVTLEKARHPKSKWGLYVPGVYGVHPILGEEIVNLPYGIGINLYSGGERLDMEESDYGDFSRSLNLSNGLLTRALVWRSPEGDIAVTFRRYCSLQHKHTIVQEVELCSASNAELEFESFMDAGVTTNGYSHITDRCGAYRDGLELYASTDSEQRIGMASRCFGGALGEARFEPMDVNGRIRETFRVGLKAGETVAIRKYVWVATSADEDYRGGIEEHLAAVVRASAPDEADFSVHEKLWKDKWNRSDIVIQGNEQLQNSLRFSIYHLLRSANESDKVAIDAKGYAGEAYFGHYFWDTEIYLLPFYIYTQPEYAKKLIAYRYRTLQGARENARRYGYAGARYPWESCVTGTEQCSNWQYADLEIHVTADVVYGLAHYCEATGDREFLLGPGLEMMVETARYWVSRIDRIDGEYRLMGVMGPDEYLPYTHDNAFTNYMVKFSLRKTLETLELVKTAGEPDCTAPLGVTAEERTMFAEIANQLAFGEDAERKFVAQCAGFEDFLDVDFDVVWTDRSKPFGQFISQERNYRSKALKQADVVALLYLFRDRFDEETKRNCLAYYEPITTHDSSLSYIFHSLLYNEIDDRDKAYAFLEKSLELDLGRKGAAEGIHIANSGGIWQAVVLGMGGFRGLADSDLLDVKPRLPDSIRALEYNVCVRGKWHRVAATHEGVQVKELIEERGRKD</sequence>
<evidence type="ECO:0000256" key="2">
    <source>
        <dbReference type="ARBA" id="ARBA00022676"/>
    </source>
</evidence>
<keyword evidence="10" id="KW-1185">Reference proteome</keyword>
<evidence type="ECO:0000256" key="5">
    <source>
        <dbReference type="PIRSR" id="PIRSR036289-51"/>
    </source>
</evidence>
<accession>A0A3D9HZF0</accession>
<dbReference type="GO" id="GO:0030246">
    <property type="term" value="F:carbohydrate binding"/>
    <property type="evidence" value="ECO:0007669"/>
    <property type="project" value="InterPro"/>
</dbReference>
<dbReference type="PANTHER" id="PTHR11051:SF8">
    <property type="entry name" value="PROTEIN-GLUCOSYLGALACTOSYLHYDROXYLYSINE GLUCOSIDASE"/>
    <property type="match status" value="1"/>
</dbReference>
<evidence type="ECO:0000259" key="6">
    <source>
        <dbReference type="Pfam" id="PF03632"/>
    </source>
</evidence>
<feature type="binding site" evidence="5">
    <location>
        <begin position="348"/>
        <end position="349"/>
    </location>
    <ligand>
        <name>substrate</name>
    </ligand>
</feature>
<dbReference type="SUPFAM" id="SSF74650">
    <property type="entry name" value="Galactose mutarotase-like"/>
    <property type="match status" value="1"/>
</dbReference>
<dbReference type="InterPro" id="IPR017045">
    <property type="entry name" value="Malt_Pase/Glycosyl_Hdrlase"/>
</dbReference>
<dbReference type="PIRSF" id="PIRSF036289">
    <property type="entry name" value="Glycosyl_hydrolase_malt_phosph"/>
    <property type="match status" value="1"/>
</dbReference>
<dbReference type="Gene3D" id="1.50.10.10">
    <property type="match status" value="1"/>
</dbReference>
<proteinExistence type="inferred from homology"/>
<name>A0A3D9HZF0_9BACL</name>